<keyword evidence="1" id="KW-0378">Hydrolase</keyword>
<gene>
    <name evidence="1" type="ORF">STRUR_1350</name>
</gene>
<dbReference type="InterPro" id="IPR023214">
    <property type="entry name" value="HAD_sf"/>
</dbReference>
<dbReference type="InterPro" id="IPR052550">
    <property type="entry name" value="Pyrimidine_5'-ntase_YjjG"/>
</dbReference>
<dbReference type="InterPro" id="IPR006439">
    <property type="entry name" value="HAD-SF_hydro_IA"/>
</dbReference>
<proteinExistence type="predicted"/>
<dbReference type="GO" id="GO:0008253">
    <property type="term" value="F:5'-nucleotidase activity"/>
    <property type="evidence" value="ECO:0007669"/>
    <property type="project" value="InterPro"/>
</dbReference>
<dbReference type="Pfam" id="PF13419">
    <property type="entry name" value="HAD_2"/>
    <property type="match status" value="1"/>
</dbReference>
<dbReference type="PANTHER" id="PTHR47478">
    <property type="match status" value="1"/>
</dbReference>
<name>G5KGM6_9STRE</name>
<dbReference type="AlphaFoldDB" id="G5KGM6"/>
<comment type="caution">
    <text evidence="1">The sequence shown here is derived from an EMBL/GenBank/DDBJ whole genome shotgun (WGS) entry which is preliminary data.</text>
</comment>
<organism evidence="1 2">
    <name type="scientific">Streptococcus urinalis 2285-97</name>
    <dbReference type="NCBI Taxonomy" id="764291"/>
    <lineage>
        <taxon>Bacteria</taxon>
        <taxon>Bacillati</taxon>
        <taxon>Bacillota</taxon>
        <taxon>Bacilli</taxon>
        <taxon>Lactobacillales</taxon>
        <taxon>Streptococcaceae</taxon>
        <taxon>Streptococcus</taxon>
    </lineage>
</organism>
<dbReference type="NCBIfam" id="TIGR02254">
    <property type="entry name" value="YjjG_YfnB"/>
    <property type="match status" value="1"/>
</dbReference>
<dbReference type="Gene3D" id="3.40.50.1000">
    <property type="entry name" value="HAD superfamily/HAD-like"/>
    <property type="match status" value="1"/>
</dbReference>
<dbReference type="InterPro" id="IPR023198">
    <property type="entry name" value="PGP-like_dom2"/>
</dbReference>
<protein>
    <submittedName>
        <fullName evidence="1">HAD hydrolase, TIGR02254 family</fullName>
    </submittedName>
</protein>
<dbReference type="EMBL" id="AEUZ02000001">
    <property type="protein sequence ID" value="EHJ55623.1"/>
    <property type="molecule type" value="Genomic_DNA"/>
</dbReference>
<dbReference type="Gene3D" id="1.10.150.240">
    <property type="entry name" value="Putative phosphatase, domain 2"/>
    <property type="match status" value="1"/>
</dbReference>
<dbReference type="SUPFAM" id="SSF56784">
    <property type="entry name" value="HAD-like"/>
    <property type="match status" value="1"/>
</dbReference>
<evidence type="ECO:0000313" key="1">
    <source>
        <dbReference type="EMBL" id="EHJ55623.1"/>
    </source>
</evidence>
<keyword evidence="2" id="KW-1185">Reference proteome</keyword>
<dbReference type="InterPro" id="IPR011951">
    <property type="entry name" value="HAD-SF_hydro_IA_YjjG/PynA"/>
</dbReference>
<dbReference type="eggNOG" id="COG1011">
    <property type="taxonomic scope" value="Bacteria"/>
</dbReference>
<accession>G5KGM6</accession>
<dbReference type="Proteomes" id="UP000005388">
    <property type="component" value="Unassembled WGS sequence"/>
</dbReference>
<dbReference type="InterPro" id="IPR041492">
    <property type="entry name" value="HAD_2"/>
</dbReference>
<dbReference type="STRING" id="764291.STRUR_1350"/>
<evidence type="ECO:0000313" key="2">
    <source>
        <dbReference type="Proteomes" id="UP000005388"/>
    </source>
</evidence>
<sequence length="196" mass="22623">MSDIEGYKAYYKPMNQQMWRDLELKKISKQELVNTRFAKLFDHFGIEVDGQYMAGRYQEHLKHQGQVYPGVVDLLDHFKNQGFRLFAAKNGITEIQNGRLEASPIKPYFEKVFISEQSGSQKPDKAFYDWIGQQIEDYSLEETLMIGDSLTADIAGGNNAGIDTAWYNPTLKENKTNAKPTYLFSTFEELIEIVER</sequence>
<reference evidence="1 2" key="1">
    <citation type="journal article" date="2014" name="Int. J. Syst. Evol. Microbiol.">
        <title>Phylogenomics and the dynamic genome evolution of the genus Streptococcus.</title>
        <authorList>
            <consortium name="The Broad Institute Genome Sequencing Platform"/>
            <person name="Richards V.P."/>
            <person name="Palmer S.R."/>
            <person name="Pavinski Bitar P.D."/>
            <person name="Qin X."/>
            <person name="Weinstock G.M."/>
            <person name="Highlander S.K."/>
            <person name="Town C.D."/>
            <person name="Burne R.A."/>
            <person name="Stanhope M.J."/>
        </authorList>
    </citation>
    <scope>NUCLEOTIDE SEQUENCE [LARGE SCALE GENOMIC DNA]</scope>
    <source>
        <strain evidence="1 2">2285-97</strain>
    </source>
</reference>
<dbReference type="NCBIfam" id="TIGR01549">
    <property type="entry name" value="HAD-SF-IA-v1"/>
    <property type="match status" value="1"/>
</dbReference>
<dbReference type="PANTHER" id="PTHR47478:SF1">
    <property type="entry name" value="PYRIMIDINE 5'-NUCLEOTIDASE YJJG"/>
    <property type="match status" value="1"/>
</dbReference>
<dbReference type="InterPro" id="IPR036412">
    <property type="entry name" value="HAD-like_sf"/>
</dbReference>